<feature type="region of interest" description="Disordered" evidence="1">
    <location>
        <begin position="59"/>
        <end position="81"/>
    </location>
</feature>
<dbReference type="EMBL" id="KB405094">
    <property type="protein sequence ID" value="EMF52651.1"/>
    <property type="molecule type" value="Genomic_DNA"/>
</dbReference>
<protein>
    <submittedName>
        <fullName evidence="2">Glycosylase</fullName>
    </submittedName>
</protein>
<evidence type="ECO:0000313" key="2">
    <source>
        <dbReference type="EMBL" id="EMF52651.1"/>
    </source>
</evidence>
<gene>
    <name evidence="2" type="ORF">SBD_5727</name>
</gene>
<dbReference type="GeneID" id="300414555"/>
<sequence length="81" mass="8695">MAPPLSTWSVRPFALRDVTLGRGLFADKRQLMLDHGRGYDVDRLLQVFRANAGLSAKGAVAPGGWEGARPTPTRSATCSTP</sequence>
<organism evidence="2 3">
    <name type="scientific">Streptomyces bottropensis ATCC 25435</name>
    <dbReference type="NCBI Taxonomy" id="1054862"/>
    <lineage>
        <taxon>Bacteria</taxon>
        <taxon>Bacillati</taxon>
        <taxon>Actinomycetota</taxon>
        <taxon>Actinomycetes</taxon>
        <taxon>Kitasatosporales</taxon>
        <taxon>Streptomycetaceae</taxon>
        <taxon>Streptomyces</taxon>
    </lineage>
</organism>
<reference evidence="3" key="1">
    <citation type="journal article" date="2013" name="Genome Announc.">
        <title>Draft Genome Sequence of Streptomyces bottropensis ATCC 25435, a Bottromycin-Producing Actinomycete.</title>
        <authorList>
            <person name="Zhang H."/>
            <person name="Zhou W."/>
            <person name="Zhuang Y."/>
            <person name="Liang X."/>
            <person name="Liu T."/>
        </authorList>
    </citation>
    <scope>NUCLEOTIDE SEQUENCE [LARGE SCALE GENOMIC DNA]</scope>
    <source>
        <strain evidence="3">ATCC 25435</strain>
    </source>
</reference>
<feature type="compositionally biased region" description="Polar residues" evidence="1">
    <location>
        <begin position="72"/>
        <end position="81"/>
    </location>
</feature>
<dbReference type="AlphaFoldDB" id="M3E932"/>
<evidence type="ECO:0000256" key="1">
    <source>
        <dbReference type="SAM" id="MobiDB-lite"/>
    </source>
</evidence>
<dbReference type="RefSeq" id="WP_005483040.1">
    <property type="nucleotide sequence ID" value="NZ_KB405094.1"/>
</dbReference>
<name>M3E932_9ACTN</name>
<dbReference type="Proteomes" id="UP000030760">
    <property type="component" value="Unassembled WGS sequence"/>
</dbReference>
<evidence type="ECO:0000313" key="3">
    <source>
        <dbReference type="Proteomes" id="UP000030760"/>
    </source>
</evidence>
<proteinExistence type="predicted"/>
<accession>M3E932</accession>